<dbReference type="Proteomes" id="UP000007842">
    <property type="component" value="Chromosome"/>
</dbReference>
<evidence type="ECO:0000313" key="8">
    <source>
        <dbReference type="Proteomes" id="UP000007842"/>
    </source>
</evidence>
<dbReference type="EMBL" id="CP003219">
    <property type="protein sequence ID" value="AEW98038.1"/>
    <property type="molecule type" value="Genomic_DNA"/>
</dbReference>
<dbReference type="Gene3D" id="1.10.10.10">
    <property type="entry name" value="Winged helix-like DNA-binding domain superfamily/Winged helix DNA-binding domain"/>
    <property type="match status" value="1"/>
</dbReference>
<dbReference type="SMART" id="SM00345">
    <property type="entry name" value="HTH_GNTR"/>
    <property type="match status" value="1"/>
</dbReference>
<evidence type="ECO:0000256" key="5">
    <source>
        <dbReference type="ARBA" id="ARBA00023163"/>
    </source>
</evidence>
<accession>G8X443</accession>
<dbReference type="PANTHER" id="PTHR46577:SF1">
    <property type="entry name" value="HTH-TYPE TRANSCRIPTIONAL REGULATORY PROTEIN GABR"/>
    <property type="match status" value="1"/>
</dbReference>
<dbReference type="Gene3D" id="3.40.640.10">
    <property type="entry name" value="Type I PLP-dependent aspartate aminotransferase-like (Major domain)"/>
    <property type="match status" value="1"/>
</dbReference>
<dbReference type="InterPro" id="IPR036390">
    <property type="entry name" value="WH_DNA-bd_sf"/>
</dbReference>
<dbReference type="PATRIC" id="fig|1003195.29.peg.5649"/>
<dbReference type="Pfam" id="PF00155">
    <property type="entry name" value="Aminotran_1_2"/>
    <property type="match status" value="1"/>
</dbReference>
<evidence type="ECO:0000259" key="6">
    <source>
        <dbReference type="PROSITE" id="PS50949"/>
    </source>
</evidence>
<evidence type="ECO:0000256" key="2">
    <source>
        <dbReference type="ARBA" id="ARBA00022898"/>
    </source>
</evidence>
<comment type="similarity">
    <text evidence="1">In the C-terminal section; belongs to the class-I pyridoxal-phosphate-dependent aminotransferase family.</text>
</comment>
<dbReference type="eggNOG" id="COG1167">
    <property type="taxonomic scope" value="Bacteria"/>
</dbReference>
<dbReference type="InterPro" id="IPR015421">
    <property type="entry name" value="PyrdxlP-dep_Trfase_major"/>
</dbReference>
<dbReference type="SUPFAM" id="SSF46785">
    <property type="entry name" value="Winged helix' DNA-binding domain"/>
    <property type="match status" value="1"/>
</dbReference>
<evidence type="ECO:0000256" key="4">
    <source>
        <dbReference type="ARBA" id="ARBA00023125"/>
    </source>
</evidence>
<name>G8X443_STREN</name>
<dbReference type="SUPFAM" id="SSF53383">
    <property type="entry name" value="PLP-dependent transferases"/>
    <property type="match status" value="1"/>
</dbReference>
<dbReference type="GO" id="GO:0003677">
    <property type="term" value="F:DNA binding"/>
    <property type="evidence" value="ECO:0007669"/>
    <property type="project" value="UniProtKB-KW"/>
</dbReference>
<keyword evidence="4" id="KW-0238">DNA-binding</keyword>
<dbReference type="AlphaFoldDB" id="G8X443"/>
<keyword evidence="8" id="KW-1185">Reference proteome</keyword>
<dbReference type="GO" id="GO:0030170">
    <property type="term" value="F:pyridoxal phosphate binding"/>
    <property type="evidence" value="ECO:0007669"/>
    <property type="project" value="InterPro"/>
</dbReference>
<reference evidence="8" key="1">
    <citation type="submission" date="2011-12" db="EMBL/GenBank/DDBJ databases">
        <title>Complete genome sequence of Streptomyces cattleya strain DSM 46488.</title>
        <authorList>
            <person name="Ou H.-Y."/>
            <person name="Li P."/>
            <person name="Zhao C."/>
            <person name="O'Hagan D."/>
            <person name="Deng Z."/>
        </authorList>
    </citation>
    <scope>NUCLEOTIDE SEQUENCE [LARGE SCALE GENOMIC DNA]</scope>
    <source>
        <strain evidence="8">ATCC 35852 / DSM 46488 / JCM 4925 / NBRC 14057 / NRRL 8057</strain>
    </source>
</reference>
<evidence type="ECO:0000256" key="3">
    <source>
        <dbReference type="ARBA" id="ARBA00023015"/>
    </source>
</evidence>
<dbReference type="PRINTS" id="PR00035">
    <property type="entry name" value="HTHGNTR"/>
</dbReference>
<dbReference type="KEGG" id="scy:SCATT_56670"/>
<gene>
    <name evidence="7" type="ordered locus">SCATT_56670</name>
</gene>
<evidence type="ECO:0000256" key="1">
    <source>
        <dbReference type="ARBA" id="ARBA00005384"/>
    </source>
</evidence>
<dbReference type="Pfam" id="PF00392">
    <property type="entry name" value="GntR"/>
    <property type="match status" value="1"/>
</dbReference>
<feature type="domain" description="HTH gntR-type" evidence="6">
    <location>
        <begin position="18"/>
        <end position="86"/>
    </location>
</feature>
<keyword evidence="5" id="KW-0804">Transcription</keyword>
<protein>
    <submittedName>
        <fullName evidence="7">GntR family regulatory protein</fullName>
    </submittedName>
</protein>
<dbReference type="PANTHER" id="PTHR46577">
    <property type="entry name" value="HTH-TYPE TRANSCRIPTIONAL REGULATORY PROTEIN GABR"/>
    <property type="match status" value="1"/>
</dbReference>
<sequence>MMEGQVVGALGEWRRPGAPLAAALADAVRAAVLDGRLRPGSALPAERRLAVALGVSRGTLTAALAALREDGWVRTRHGSASVLRLPPVAAGRIAPLTATGEAGTIDLRRAVPAAPQAAYQAAMARAAQRSGPLLALDGEPGPGLPELRELLAARYTAEGLPTLPGQILVTSGARAALTLLCARLRPRVAAVEVPTYVDALTTLRTGGTRPVGCRVTGSGWDPEQLHDAFRAAAGHIAYLTPDFHNPTGALMSPGTRRTVAELAARHQVTVIADETLRDLDLRDEPVPLPRIARALLIGSTSKTVWGGLRIGWLRAPAAMVDDLARHPLHGPLAPSPMQQLTAVELLADDDGLLARRRNTLRRQRDHLAALLDGDDRWRFALPAGGLTLWLRLTRERADAVTARAAAEGLHLSPGPVFAADATLAHYLRVPYTPPPETLDRVAAVLGAAVPAGARPGRARPDA</sequence>
<dbReference type="InterPro" id="IPR004839">
    <property type="entry name" value="Aminotransferase_I/II_large"/>
</dbReference>
<organism evidence="7 8">
    <name type="scientific">Streptantibioticus cattleyicolor (strain ATCC 35852 / DSM 46488 / JCM 4925 / NBRC 14057 / NRRL 8057)</name>
    <name type="common">Streptomyces cattleya</name>
    <dbReference type="NCBI Taxonomy" id="1003195"/>
    <lineage>
        <taxon>Bacteria</taxon>
        <taxon>Bacillati</taxon>
        <taxon>Actinomycetota</taxon>
        <taxon>Actinomycetes</taxon>
        <taxon>Kitasatosporales</taxon>
        <taxon>Streptomycetaceae</taxon>
        <taxon>Streptantibioticus</taxon>
    </lineage>
</organism>
<dbReference type="GO" id="GO:0003700">
    <property type="term" value="F:DNA-binding transcription factor activity"/>
    <property type="evidence" value="ECO:0007669"/>
    <property type="project" value="InterPro"/>
</dbReference>
<dbReference type="InterPro" id="IPR000524">
    <property type="entry name" value="Tscrpt_reg_HTH_GntR"/>
</dbReference>
<dbReference type="InterPro" id="IPR051446">
    <property type="entry name" value="HTH_trans_reg/aminotransferase"/>
</dbReference>
<evidence type="ECO:0000313" key="7">
    <source>
        <dbReference type="EMBL" id="AEW98038.1"/>
    </source>
</evidence>
<dbReference type="STRING" id="1003195.SCATT_56670"/>
<dbReference type="InterPro" id="IPR036388">
    <property type="entry name" value="WH-like_DNA-bd_sf"/>
</dbReference>
<dbReference type="InterPro" id="IPR015424">
    <property type="entry name" value="PyrdxlP-dep_Trfase"/>
</dbReference>
<dbReference type="CDD" id="cd07377">
    <property type="entry name" value="WHTH_GntR"/>
    <property type="match status" value="1"/>
</dbReference>
<keyword evidence="2" id="KW-0663">Pyridoxal phosphate</keyword>
<keyword evidence="3" id="KW-0805">Transcription regulation</keyword>
<dbReference type="PROSITE" id="PS50949">
    <property type="entry name" value="HTH_GNTR"/>
    <property type="match status" value="1"/>
</dbReference>
<dbReference type="CDD" id="cd00609">
    <property type="entry name" value="AAT_like"/>
    <property type="match status" value="1"/>
</dbReference>
<dbReference type="HOGENOM" id="CLU_017584_0_0_11"/>
<proteinExistence type="inferred from homology"/>